<gene>
    <name evidence="4" type="ORF">CK203_117619</name>
</gene>
<comment type="caution">
    <text evidence="4">The sequence shown here is derived from an EMBL/GenBank/DDBJ whole genome shotgun (WGS) entry which is preliminary data.</text>
</comment>
<feature type="region of interest" description="Disordered" evidence="2">
    <location>
        <begin position="1"/>
        <end position="24"/>
    </location>
</feature>
<sequence>MPPRRLVSSQNSYTSNNVPPPLESLPPMNAKGLYRYLETLAGLVDHRVKAIETQALGQPSSSRGSSFDDLWKLDVTSSVCGKKHWGKPCYKEFGACFGCEKHGHTIWDCPEDKKFIIGKPKEENKEDKQKPRVQGRMFAMTHQDAQATSDVAIGTIRICNLLLEP</sequence>
<evidence type="ECO:0000256" key="1">
    <source>
        <dbReference type="PROSITE-ProRule" id="PRU00047"/>
    </source>
</evidence>
<organism evidence="4 5">
    <name type="scientific">Vitis vinifera</name>
    <name type="common">Grape</name>
    <dbReference type="NCBI Taxonomy" id="29760"/>
    <lineage>
        <taxon>Eukaryota</taxon>
        <taxon>Viridiplantae</taxon>
        <taxon>Streptophyta</taxon>
        <taxon>Embryophyta</taxon>
        <taxon>Tracheophyta</taxon>
        <taxon>Spermatophyta</taxon>
        <taxon>Magnoliopsida</taxon>
        <taxon>eudicotyledons</taxon>
        <taxon>Gunneridae</taxon>
        <taxon>Pentapetalae</taxon>
        <taxon>rosids</taxon>
        <taxon>Vitales</taxon>
        <taxon>Vitaceae</taxon>
        <taxon>Viteae</taxon>
        <taxon>Vitis</taxon>
    </lineage>
</organism>
<keyword evidence="1" id="KW-0479">Metal-binding</keyword>
<dbReference type="AlphaFoldDB" id="A0A438CPJ2"/>
<evidence type="ECO:0000313" key="4">
    <source>
        <dbReference type="EMBL" id="RVW25117.1"/>
    </source>
</evidence>
<dbReference type="GO" id="GO:0003676">
    <property type="term" value="F:nucleic acid binding"/>
    <property type="evidence" value="ECO:0007669"/>
    <property type="project" value="InterPro"/>
</dbReference>
<evidence type="ECO:0000259" key="3">
    <source>
        <dbReference type="PROSITE" id="PS50158"/>
    </source>
</evidence>
<dbReference type="EMBL" id="QGNW01002133">
    <property type="protein sequence ID" value="RVW25117.1"/>
    <property type="molecule type" value="Genomic_DNA"/>
</dbReference>
<keyword evidence="1" id="KW-0862">Zinc</keyword>
<accession>A0A438CPJ2</accession>
<dbReference type="InterPro" id="IPR001878">
    <property type="entry name" value="Znf_CCHC"/>
</dbReference>
<feature type="compositionally biased region" description="Polar residues" evidence="2">
    <location>
        <begin position="7"/>
        <end position="17"/>
    </location>
</feature>
<dbReference type="Proteomes" id="UP000288805">
    <property type="component" value="Unassembled WGS sequence"/>
</dbReference>
<reference evidence="4 5" key="1">
    <citation type="journal article" date="2018" name="PLoS Genet.">
        <title>Population sequencing reveals clonal diversity and ancestral inbreeding in the grapevine cultivar Chardonnay.</title>
        <authorList>
            <person name="Roach M.J."/>
            <person name="Johnson D.L."/>
            <person name="Bohlmann J."/>
            <person name="van Vuuren H.J."/>
            <person name="Jones S.J."/>
            <person name="Pretorius I.S."/>
            <person name="Schmidt S.A."/>
            <person name="Borneman A.R."/>
        </authorList>
    </citation>
    <scope>NUCLEOTIDE SEQUENCE [LARGE SCALE GENOMIC DNA]</scope>
    <source>
        <strain evidence="5">cv. Chardonnay</strain>
        <tissue evidence="4">Leaf</tissue>
    </source>
</reference>
<dbReference type="GO" id="GO:0008270">
    <property type="term" value="F:zinc ion binding"/>
    <property type="evidence" value="ECO:0007669"/>
    <property type="project" value="UniProtKB-KW"/>
</dbReference>
<dbReference type="PROSITE" id="PS50158">
    <property type="entry name" value="ZF_CCHC"/>
    <property type="match status" value="1"/>
</dbReference>
<name>A0A438CPJ2_VITVI</name>
<protein>
    <recommendedName>
        <fullName evidence="3">CCHC-type domain-containing protein</fullName>
    </recommendedName>
</protein>
<evidence type="ECO:0000313" key="5">
    <source>
        <dbReference type="Proteomes" id="UP000288805"/>
    </source>
</evidence>
<keyword evidence="1" id="KW-0863">Zinc-finger</keyword>
<evidence type="ECO:0000256" key="2">
    <source>
        <dbReference type="SAM" id="MobiDB-lite"/>
    </source>
</evidence>
<proteinExistence type="predicted"/>
<feature type="domain" description="CCHC-type" evidence="3">
    <location>
        <begin position="96"/>
        <end position="111"/>
    </location>
</feature>